<evidence type="ECO:0000256" key="11">
    <source>
        <dbReference type="ARBA" id="ARBA00044053"/>
    </source>
</evidence>
<dbReference type="Gene3D" id="2.70.70.10">
    <property type="entry name" value="Glucose Permease (Domain IIA)"/>
    <property type="match status" value="1"/>
</dbReference>
<comment type="function">
    <text evidence="12">The phosphoenolpyruvate-dependent sugar phosphotransferase system (sugar PTS), a major carbohydrate active transport system, catalyzes the phosphorylation of incoming sugar substrates concomitantly with their translocation across the cell membrane. This system is involved in sucrose transport.</text>
</comment>
<dbReference type="InterPro" id="IPR018113">
    <property type="entry name" value="PTrfase_EIIB_Cys"/>
</dbReference>
<keyword evidence="3" id="KW-1003">Cell membrane</keyword>
<dbReference type="InterPro" id="IPR011055">
    <property type="entry name" value="Dup_hybrid_motif"/>
</dbReference>
<evidence type="ECO:0000256" key="2">
    <source>
        <dbReference type="ARBA" id="ARBA00022448"/>
    </source>
</evidence>
<evidence type="ECO:0000256" key="14">
    <source>
        <dbReference type="ARBA" id="ARBA00074554"/>
    </source>
</evidence>
<keyword evidence="8" id="KW-0418">Kinase</keyword>
<evidence type="ECO:0000256" key="17">
    <source>
        <dbReference type="SAM" id="Phobius"/>
    </source>
</evidence>
<dbReference type="FunFam" id="3.30.1360.60:FF:000001">
    <property type="entry name" value="PTS system glucose-specific IIBC component PtsG"/>
    <property type="match status" value="1"/>
</dbReference>
<comment type="catalytic activity">
    <reaction evidence="13">
        <text>N(pros)-phospho-L-histidyl-[protein](out) + sucrose = sucrose 6(G)-phosphate(in) + L-histidyl-[protein]</text>
        <dbReference type="Rhea" id="RHEA:49236"/>
        <dbReference type="Rhea" id="RHEA-COMP:9745"/>
        <dbReference type="Rhea" id="RHEA-COMP:9746"/>
        <dbReference type="ChEBI" id="CHEBI:17992"/>
        <dbReference type="ChEBI" id="CHEBI:29979"/>
        <dbReference type="ChEBI" id="CHEBI:64837"/>
        <dbReference type="ChEBI" id="CHEBI:91002"/>
        <dbReference type="EC" id="2.7.1.211"/>
    </reaction>
</comment>
<dbReference type="GO" id="GO:0009401">
    <property type="term" value="P:phosphoenolpyruvate-dependent sugar phosphotransferase system"/>
    <property type="evidence" value="ECO:0007669"/>
    <property type="project" value="UniProtKB-KW"/>
</dbReference>
<dbReference type="EC" id="2.7.1.211" evidence="11"/>
<evidence type="ECO:0000256" key="6">
    <source>
        <dbReference type="ARBA" id="ARBA00022683"/>
    </source>
</evidence>
<dbReference type="Proteomes" id="UP000813384">
    <property type="component" value="Unassembled WGS sequence"/>
</dbReference>
<evidence type="ECO:0000256" key="5">
    <source>
        <dbReference type="ARBA" id="ARBA00022679"/>
    </source>
</evidence>
<dbReference type="PROSITE" id="PS51103">
    <property type="entry name" value="PTS_EIIC_TYPE_1"/>
    <property type="match status" value="1"/>
</dbReference>
<evidence type="ECO:0000256" key="7">
    <source>
        <dbReference type="ARBA" id="ARBA00022692"/>
    </source>
</evidence>
<dbReference type="GO" id="GO:0005886">
    <property type="term" value="C:plasma membrane"/>
    <property type="evidence" value="ECO:0007669"/>
    <property type="project" value="UniProtKB-SubCell"/>
</dbReference>
<evidence type="ECO:0000256" key="8">
    <source>
        <dbReference type="ARBA" id="ARBA00022777"/>
    </source>
</evidence>
<dbReference type="InterPro" id="IPR001127">
    <property type="entry name" value="PTS_EIIA_1_perm"/>
</dbReference>
<dbReference type="PROSITE" id="PS51093">
    <property type="entry name" value="PTS_EIIA_TYPE_1"/>
    <property type="match status" value="1"/>
</dbReference>
<dbReference type="Pfam" id="PF00367">
    <property type="entry name" value="PTS_EIIB"/>
    <property type="match status" value="1"/>
</dbReference>
<dbReference type="InterPro" id="IPR013013">
    <property type="entry name" value="PTS_EIIC_1"/>
</dbReference>
<dbReference type="EMBL" id="JXKD01000010">
    <property type="protein sequence ID" value="OJG10117.1"/>
    <property type="molecule type" value="Genomic_DNA"/>
</dbReference>
<dbReference type="Pfam" id="PF02378">
    <property type="entry name" value="PTS_EIIC"/>
    <property type="match status" value="1"/>
</dbReference>
<evidence type="ECO:0000256" key="12">
    <source>
        <dbReference type="ARBA" id="ARBA00045139"/>
    </source>
</evidence>
<feature type="domain" description="PTS EIIC type-1" evidence="20">
    <location>
        <begin position="105"/>
        <end position="469"/>
    </location>
</feature>
<dbReference type="PANTHER" id="PTHR30175:SF1">
    <property type="entry name" value="PTS SYSTEM ARBUTIN-, CELLOBIOSE-, AND SALICIN-SPECIFIC EIIBC COMPONENT-RELATED"/>
    <property type="match status" value="1"/>
</dbReference>
<dbReference type="RefSeq" id="WP_071875081.1">
    <property type="nucleotide sequence ID" value="NZ_JBHSHF010000006.1"/>
</dbReference>
<evidence type="ECO:0000313" key="21">
    <source>
        <dbReference type="EMBL" id="MCC9273997.1"/>
    </source>
</evidence>
<dbReference type="STRING" id="328396.RU93_GL000367"/>
<feature type="transmembrane region" description="Helical" evidence="17">
    <location>
        <begin position="280"/>
        <end position="303"/>
    </location>
</feature>
<evidence type="ECO:0000256" key="1">
    <source>
        <dbReference type="ARBA" id="ARBA00004651"/>
    </source>
</evidence>
<dbReference type="Proteomes" id="UP000182149">
    <property type="component" value="Unassembled WGS sequence"/>
</dbReference>
<keyword evidence="10 17" id="KW-0472">Membrane</keyword>
<evidence type="ECO:0000256" key="4">
    <source>
        <dbReference type="ARBA" id="ARBA00022597"/>
    </source>
</evidence>
<dbReference type="Gene3D" id="3.30.1360.60">
    <property type="entry name" value="Glucose permease domain IIB"/>
    <property type="match status" value="1"/>
</dbReference>
<keyword evidence="9 17" id="KW-1133">Transmembrane helix</keyword>
<sequence length="626" mass="67020">MDASKVAEQILVKLGGQENIVSVVHCMTRLRFVLKDETIVDDQAVEQIRGVLGVMKKSGQYQIIIGNEVNAVYKEVIKLGHFGGETANTPQPNKSKMNPFSTILDVISSCMAPVIPALIGAAMIKVLLTVLPMIGWLTESSQTYQLLSVIGDGAFYFMPVLIAMSAAEKFKTNAYYAASLALIILHPNFVSLTTNAKDAGETLAFFGLIPVTYAFYAYSVIPIILSVWLLSYIEPFVDRITPNVTKNFLKPMLVMLITAPIVMTVVGPIGSILGNALSSFIYGIHDALGLVAVGLIAGVYPFIVMAGMHHAFTPIKLSIIATTGYEAFICIAEFCSNMAQGAASLAVSIKSKNKDLKQVAGSSAFSALLAGITEPALYGVTLRLKKPMLGAAIGAISGGLVGGFFELKAFGVATPALITIPQYLEKDRPISLLYILITAAVTIVVSFIATYLIGFEDIVDDHYEEEIENGTISTLTKINKLESPMAGKVIPLSEVNDKTFAGELLGKGLAIVPTKGEVVAPCDGTIDVFFETGHAIGLKTDNGAEILIHVGLETVNLNGQYFTPAVKVGEKVKKGDRILTFELEAIVAAGYDITTPIVITNSHDYLEITVARQGNVEALEEILTII</sequence>
<reference evidence="22 23" key="1">
    <citation type="submission" date="2014-12" db="EMBL/GenBank/DDBJ databases">
        <title>Draft genome sequences of 29 type strains of Enterococci.</title>
        <authorList>
            <person name="Zhong Z."/>
            <person name="Sun Z."/>
            <person name="Liu W."/>
            <person name="Zhang W."/>
            <person name="Zhang H."/>
        </authorList>
    </citation>
    <scope>NUCLEOTIDE SEQUENCE [LARGE SCALE GENOMIC DNA]</scope>
    <source>
        <strain evidence="22 23">DSM 17690</strain>
    </source>
</reference>
<evidence type="ECO:0000256" key="16">
    <source>
        <dbReference type="PROSITE-ProRule" id="PRU00421"/>
    </source>
</evidence>
<dbReference type="CDD" id="cd00212">
    <property type="entry name" value="PTS_IIB_glc"/>
    <property type="match status" value="1"/>
</dbReference>
<evidence type="ECO:0000256" key="15">
    <source>
        <dbReference type="ARBA" id="ARBA00081008"/>
    </source>
</evidence>
<feature type="transmembrane region" description="Helical" evidence="17">
    <location>
        <begin position="253"/>
        <end position="274"/>
    </location>
</feature>
<dbReference type="GO" id="GO:0015771">
    <property type="term" value="P:trehalose transport"/>
    <property type="evidence" value="ECO:0007669"/>
    <property type="project" value="TreeGrafter"/>
</dbReference>
<feature type="transmembrane region" description="Helical" evidence="17">
    <location>
        <begin position="392"/>
        <end position="420"/>
    </location>
</feature>
<evidence type="ECO:0000256" key="3">
    <source>
        <dbReference type="ARBA" id="ARBA00022475"/>
    </source>
</evidence>
<dbReference type="EMBL" id="JAJJVO010000101">
    <property type="protein sequence ID" value="MCC9273997.1"/>
    <property type="molecule type" value="Genomic_DNA"/>
</dbReference>
<dbReference type="GO" id="GO:0090589">
    <property type="term" value="F:protein-phosphocysteine-trehalose phosphotransferase system transporter activity"/>
    <property type="evidence" value="ECO:0007669"/>
    <property type="project" value="TreeGrafter"/>
</dbReference>
<dbReference type="Pfam" id="PF00358">
    <property type="entry name" value="PTS_EIIA_1"/>
    <property type="match status" value="1"/>
</dbReference>
<dbReference type="PROSITE" id="PS51098">
    <property type="entry name" value="PTS_EIIB_TYPE_1"/>
    <property type="match status" value="1"/>
</dbReference>
<keyword evidence="6" id="KW-0598">Phosphotransferase system</keyword>
<comment type="caution">
    <text evidence="22">The sequence shown here is derived from an EMBL/GenBank/DDBJ whole genome shotgun (WGS) entry which is preliminary data.</text>
</comment>
<evidence type="ECO:0000259" key="20">
    <source>
        <dbReference type="PROSITE" id="PS51103"/>
    </source>
</evidence>
<dbReference type="GO" id="GO:0008982">
    <property type="term" value="F:protein-N(PI)-phosphohistidine-sugar phosphotransferase activity"/>
    <property type="evidence" value="ECO:0007669"/>
    <property type="project" value="InterPro"/>
</dbReference>
<keyword evidence="4" id="KW-0762">Sugar transport</keyword>
<dbReference type="InterPro" id="IPR001996">
    <property type="entry name" value="PTS_IIB_1"/>
</dbReference>
<dbReference type="PROSITE" id="PS01035">
    <property type="entry name" value="PTS_EIIB_TYPE_1_CYS"/>
    <property type="match status" value="1"/>
</dbReference>
<evidence type="ECO:0000313" key="23">
    <source>
        <dbReference type="Proteomes" id="UP000182149"/>
    </source>
</evidence>
<dbReference type="NCBIfam" id="TIGR01995">
    <property type="entry name" value="PTS-II-ABC-beta"/>
    <property type="match status" value="1"/>
</dbReference>
<dbReference type="OrthoDB" id="9769191at2"/>
<dbReference type="InterPro" id="IPR036878">
    <property type="entry name" value="Glu_permease_IIB"/>
</dbReference>
<feature type="transmembrane region" description="Helical" evidence="17">
    <location>
        <begin position="103"/>
        <end position="124"/>
    </location>
</feature>
<feature type="transmembrane region" description="Helical" evidence="17">
    <location>
        <begin position="213"/>
        <end position="233"/>
    </location>
</feature>
<gene>
    <name evidence="21" type="ORF">K8V42_06875</name>
    <name evidence="22" type="ORF">RU93_GL000367</name>
</gene>
<evidence type="ECO:0000313" key="22">
    <source>
        <dbReference type="EMBL" id="OJG10117.1"/>
    </source>
</evidence>
<dbReference type="InterPro" id="IPR050558">
    <property type="entry name" value="PTS_Sugar-Specific_Components"/>
</dbReference>
<dbReference type="InterPro" id="IPR011297">
    <property type="entry name" value="PTS_IIABC_b_glu"/>
</dbReference>
<evidence type="ECO:0000256" key="10">
    <source>
        <dbReference type="ARBA" id="ARBA00023136"/>
    </source>
</evidence>
<feature type="active site" description="Phosphocysteine intermediate; for EIIB activity" evidence="16">
    <location>
        <position position="26"/>
    </location>
</feature>
<dbReference type="NCBIfam" id="TIGR00830">
    <property type="entry name" value="PTBA"/>
    <property type="match status" value="1"/>
</dbReference>
<feature type="transmembrane region" description="Helical" evidence="17">
    <location>
        <begin position="144"/>
        <end position="167"/>
    </location>
</feature>
<dbReference type="GO" id="GO:0016301">
    <property type="term" value="F:kinase activity"/>
    <property type="evidence" value="ECO:0007669"/>
    <property type="project" value="UniProtKB-KW"/>
</dbReference>
<organism evidence="22 23">
    <name type="scientific">Enterococcus aquimarinus</name>
    <dbReference type="NCBI Taxonomy" id="328396"/>
    <lineage>
        <taxon>Bacteria</taxon>
        <taxon>Bacillati</taxon>
        <taxon>Bacillota</taxon>
        <taxon>Bacilli</taxon>
        <taxon>Lactobacillales</taxon>
        <taxon>Enterococcaceae</taxon>
        <taxon>Enterococcus</taxon>
    </lineage>
</organism>
<feature type="transmembrane region" description="Helical" evidence="17">
    <location>
        <begin position="432"/>
        <end position="453"/>
    </location>
</feature>
<feature type="transmembrane region" description="Helical" evidence="17">
    <location>
        <begin position="359"/>
        <end position="380"/>
    </location>
</feature>
<reference evidence="21" key="3">
    <citation type="submission" date="2021-11" db="EMBL/GenBank/DDBJ databases">
        <authorList>
            <person name="Gilroy R."/>
        </authorList>
    </citation>
    <scope>NUCLEOTIDE SEQUENCE</scope>
    <source>
        <strain evidence="21">150</strain>
    </source>
</reference>
<keyword evidence="23" id="KW-1185">Reference proteome</keyword>
<name>A0A1L8QRK4_9ENTE</name>
<evidence type="ECO:0000256" key="9">
    <source>
        <dbReference type="ARBA" id="ARBA00022989"/>
    </source>
</evidence>
<dbReference type="SUPFAM" id="SSF51261">
    <property type="entry name" value="Duplicated hybrid motif"/>
    <property type="match status" value="1"/>
</dbReference>
<dbReference type="AlphaFoldDB" id="A0A1L8QRK4"/>
<keyword evidence="2" id="KW-0813">Transport</keyword>
<feature type="transmembrane region" description="Helical" evidence="17">
    <location>
        <begin position="174"/>
        <end position="193"/>
    </location>
</feature>
<keyword evidence="7 17" id="KW-0812">Transmembrane</keyword>
<dbReference type="PANTHER" id="PTHR30175">
    <property type="entry name" value="PHOSPHOTRANSFERASE SYSTEM TRANSPORT PROTEIN"/>
    <property type="match status" value="1"/>
</dbReference>
<feature type="domain" description="PTS EIIB type-1" evidence="19">
    <location>
        <begin position="4"/>
        <end position="86"/>
    </location>
</feature>
<keyword evidence="5 21" id="KW-0808">Transferase</keyword>
<evidence type="ECO:0000259" key="18">
    <source>
        <dbReference type="PROSITE" id="PS51093"/>
    </source>
</evidence>
<proteinExistence type="predicted"/>
<evidence type="ECO:0000259" key="19">
    <source>
        <dbReference type="PROSITE" id="PS51098"/>
    </source>
</evidence>
<feature type="domain" description="PTS EIIA type-1" evidence="18">
    <location>
        <begin position="497"/>
        <end position="601"/>
    </location>
</feature>
<comment type="subcellular location">
    <subcellularLocation>
        <location evidence="1">Cell membrane</location>
        <topology evidence="1">Multi-pass membrane protein</topology>
    </subcellularLocation>
</comment>
<accession>A0A1L8QRK4</accession>
<dbReference type="FunFam" id="2.70.70.10:FF:000001">
    <property type="entry name" value="PTS system glucose-specific IIA component"/>
    <property type="match status" value="1"/>
</dbReference>
<protein>
    <recommendedName>
        <fullName evidence="14">PTS system sucrose-specific EIIBCA component</fullName>
        <ecNumber evidence="11">2.7.1.211</ecNumber>
    </recommendedName>
    <alternativeName>
        <fullName evidence="15">EIIBCA-Scr</fullName>
    </alternativeName>
</protein>
<dbReference type="InterPro" id="IPR003352">
    <property type="entry name" value="PTS_EIIC"/>
</dbReference>
<reference evidence="21" key="2">
    <citation type="journal article" date="2021" name="PeerJ">
        <title>Extensive microbial diversity within the chicken gut microbiome revealed by metagenomics and culture.</title>
        <authorList>
            <person name="Gilroy R."/>
            <person name="Ravi A."/>
            <person name="Getino M."/>
            <person name="Pursley I."/>
            <person name="Horton D.L."/>
            <person name="Alikhan N.F."/>
            <person name="Baker D."/>
            <person name="Gharbi K."/>
            <person name="Hall N."/>
            <person name="Watson M."/>
            <person name="Adriaenssens E.M."/>
            <person name="Foster-Nyarko E."/>
            <person name="Jarju S."/>
            <person name="Secka A."/>
            <person name="Antonio M."/>
            <person name="Oren A."/>
            <person name="Chaudhuri R.R."/>
            <person name="La Ragione R."/>
            <person name="Hildebrand F."/>
            <person name="Pallen M.J."/>
        </authorList>
    </citation>
    <scope>NUCLEOTIDE SEQUENCE</scope>
    <source>
        <strain evidence="21">150</strain>
    </source>
</reference>
<evidence type="ECO:0000256" key="13">
    <source>
        <dbReference type="ARBA" id="ARBA00048931"/>
    </source>
</evidence>
<dbReference type="PROSITE" id="PS00371">
    <property type="entry name" value="PTS_EIIA_TYPE_1_HIS"/>
    <property type="match status" value="1"/>
</dbReference>
<dbReference type="SUPFAM" id="SSF55604">
    <property type="entry name" value="Glucose permease domain IIB"/>
    <property type="match status" value="1"/>
</dbReference>